<dbReference type="OrthoDB" id="6050435at2"/>
<evidence type="ECO:0000313" key="2">
    <source>
        <dbReference type="EMBL" id="TVO53839.1"/>
    </source>
</evidence>
<protein>
    <recommendedName>
        <fullName evidence="4">Terminase small subunit</fullName>
    </recommendedName>
</protein>
<dbReference type="AlphaFoldDB" id="A0A557QLS1"/>
<proteinExistence type="predicted"/>
<reference evidence="2 3" key="1">
    <citation type="submission" date="2019-07" db="EMBL/GenBank/DDBJ databases">
        <title>The pathways for chlorine oxyanion respiration interact through the shared metabolite chlorate.</title>
        <authorList>
            <person name="Barnum T.P."/>
            <person name="Cheng Y."/>
            <person name="Hill K.A."/>
            <person name="Lucas L.N."/>
            <person name="Carlson H.K."/>
            <person name="Coates J.D."/>
        </authorList>
    </citation>
    <scope>NUCLEOTIDE SEQUENCE [LARGE SCALE GENOMIC DNA]</scope>
    <source>
        <strain evidence="2 3">SFB-3</strain>
    </source>
</reference>
<evidence type="ECO:0000256" key="1">
    <source>
        <dbReference type="SAM" id="MobiDB-lite"/>
    </source>
</evidence>
<gene>
    <name evidence="2" type="ORF">FHP91_13660</name>
</gene>
<name>A0A557QLS1_9RHOO</name>
<evidence type="ECO:0008006" key="4">
    <source>
        <dbReference type="Google" id="ProtNLM"/>
    </source>
</evidence>
<dbReference type="EMBL" id="VMNK01000014">
    <property type="protein sequence ID" value="TVO53839.1"/>
    <property type="molecule type" value="Genomic_DNA"/>
</dbReference>
<evidence type="ECO:0000313" key="3">
    <source>
        <dbReference type="Proteomes" id="UP000319502"/>
    </source>
</evidence>
<feature type="compositionally biased region" description="Basic and acidic residues" evidence="1">
    <location>
        <begin position="53"/>
        <end position="67"/>
    </location>
</feature>
<feature type="region of interest" description="Disordered" evidence="1">
    <location>
        <begin position="53"/>
        <end position="87"/>
    </location>
</feature>
<dbReference type="Proteomes" id="UP000319502">
    <property type="component" value="Unassembled WGS sequence"/>
</dbReference>
<sequence length="177" mass="19038">MTETCTRKEFAARMGWRSAGQVSNLIRDGLIKLTDDGKLVCVAESIAAIEAARDPSKQGVRDRHAAARGEGGQGAAPEDRADYHAARAKKEHYASLTAEADYRARIGQLMESADVHATVADAMVTLRGALETLPDVLAPQVAAMTDEQACRTTMADHIETALAECARRFEKLKGEGL</sequence>
<keyword evidence="3" id="KW-1185">Reference proteome</keyword>
<dbReference type="RefSeq" id="WP_144310128.1">
    <property type="nucleotide sequence ID" value="NZ_VMNK01000014.1"/>
</dbReference>
<organism evidence="2 3">
    <name type="scientific">Denitromonas halophila</name>
    <dbReference type="NCBI Taxonomy" id="1629404"/>
    <lineage>
        <taxon>Bacteria</taxon>
        <taxon>Pseudomonadati</taxon>
        <taxon>Pseudomonadota</taxon>
        <taxon>Betaproteobacteria</taxon>
        <taxon>Rhodocyclales</taxon>
        <taxon>Zoogloeaceae</taxon>
        <taxon>Denitromonas</taxon>
    </lineage>
</organism>
<comment type="caution">
    <text evidence="2">The sequence shown here is derived from an EMBL/GenBank/DDBJ whole genome shotgun (WGS) entry which is preliminary data.</text>
</comment>
<accession>A0A557QLS1</accession>